<reference evidence="2" key="1">
    <citation type="journal article" date="2017" name="Nat. Ecol. Evol.">
        <title>Genome expansion and lineage-specific genetic innovations in the forest pathogenic fungi Armillaria.</title>
        <authorList>
            <person name="Sipos G."/>
            <person name="Prasanna A.N."/>
            <person name="Walter M.C."/>
            <person name="O'Connor E."/>
            <person name="Balint B."/>
            <person name="Krizsan K."/>
            <person name="Kiss B."/>
            <person name="Hess J."/>
            <person name="Varga T."/>
            <person name="Slot J."/>
            <person name="Riley R."/>
            <person name="Boka B."/>
            <person name="Rigling D."/>
            <person name="Barry K."/>
            <person name="Lee J."/>
            <person name="Mihaltcheva S."/>
            <person name="LaButti K."/>
            <person name="Lipzen A."/>
            <person name="Waldron R."/>
            <person name="Moloney N.M."/>
            <person name="Sperisen C."/>
            <person name="Kredics L."/>
            <person name="Vagvoelgyi C."/>
            <person name="Patrignani A."/>
            <person name="Fitzpatrick D."/>
            <person name="Nagy I."/>
            <person name="Doyle S."/>
            <person name="Anderson J.B."/>
            <person name="Grigoriev I.V."/>
            <person name="Gueldener U."/>
            <person name="Muensterkoetter M."/>
            <person name="Nagy L.G."/>
        </authorList>
    </citation>
    <scope>NUCLEOTIDE SEQUENCE [LARGE SCALE GENOMIC DNA]</scope>
    <source>
        <strain evidence="2">C18/9</strain>
    </source>
</reference>
<evidence type="ECO:0000313" key="2">
    <source>
        <dbReference type="Proteomes" id="UP000219338"/>
    </source>
</evidence>
<sequence length="10" mass="1230">MDAKYEFPET</sequence>
<accession>A0A284RFM3</accession>
<name>A0A284RFM3_ARMOS</name>
<dbReference type="EMBL" id="FUEG01000008">
    <property type="protein sequence ID" value="SJL07557.1"/>
    <property type="molecule type" value="Genomic_DNA"/>
</dbReference>
<dbReference type="Proteomes" id="UP000219338">
    <property type="component" value="Unassembled WGS sequence"/>
</dbReference>
<protein>
    <submittedName>
        <fullName evidence="1">Uncharacterized protein</fullName>
    </submittedName>
</protein>
<gene>
    <name evidence="1" type="ORF">ARMOST_10907</name>
</gene>
<keyword evidence="2" id="KW-1185">Reference proteome</keyword>
<evidence type="ECO:0000313" key="1">
    <source>
        <dbReference type="EMBL" id="SJL07557.1"/>
    </source>
</evidence>
<proteinExistence type="predicted"/>
<organism evidence="1 2">
    <name type="scientific">Armillaria ostoyae</name>
    <name type="common">Armillaria root rot fungus</name>
    <dbReference type="NCBI Taxonomy" id="47428"/>
    <lineage>
        <taxon>Eukaryota</taxon>
        <taxon>Fungi</taxon>
        <taxon>Dikarya</taxon>
        <taxon>Basidiomycota</taxon>
        <taxon>Agaricomycotina</taxon>
        <taxon>Agaricomycetes</taxon>
        <taxon>Agaricomycetidae</taxon>
        <taxon>Agaricales</taxon>
        <taxon>Marasmiineae</taxon>
        <taxon>Physalacriaceae</taxon>
        <taxon>Armillaria</taxon>
    </lineage>
</organism>